<evidence type="ECO:0000259" key="1">
    <source>
        <dbReference type="Pfam" id="PF01890"/>
    </source>
</evidence>
<dbReference type="PANTHER" id="PTHR47036">
    <property type="entry name" value="COBALT-FACTOR III C(17)-METHYLTRANSFERASE-RELATED"/>
    <property type="match status" value="1"/>
</dbReference>
<evidence type="ECO:0000313" key="3">
    <source>
        <dbReference type="Proteomes" id="UP000718564"/>
    </source>
</evidence>
<dbReference type="Pfam" id="PF01890">
    <property type="entry name" value="CbiG_C"/>
    <property type="match status" value="1"/>
</dbReference>
<dbReference type="InterPro" id="IPR002750">
    <property type="entry name" value="CobE/GbiG_C"/>
</dbReference>
<keyword evidence="3" id="KW-1185">Reference proteome</keyword>
<gene>
    <name evidence="2" type="ORF">DP116_09145</name>
</gene>
<protein>
    <submittedName>
        <fullName evidence="2">Cobalamin biosynthesis protein CbiG</fullName>
    </submittedName>
</protein>
<evidence type="ECO:0000313" key="2">
    <source>
        <dbReference type="EMBL" id="NMG19620.1"/>
    </source>
</evidence>
<comment type="caution">
    <text evidence="2">The sequence shown here is derived from an EMBL/GenBank/DDBJ whole genome shotgun (WGS) entry which is preliminary data.</text>
</comment>
<reference evidence="2 3" key="1">
    <citation type="submission" date="2018-06" db="EMBL/GenBank/DDBJ databases">
        <title>Comparative genomics of Brasilonema spp. strains.</title>
        <authorList>
            <person name="Alvarenga D.O."/>
            <person name="Fiore M.F."/>
            <person name="Varani A.M."/>
        </authorList>
    </citation>
    <scope>NUCLEOTIDE SEQUENCE [LARGE SCALE GENOMIC DNA]</scope>
    <source>
        <strain evidence="2 3">SPC951</strain>
    </source>
</reference>
<dbReference type="InterPro" id="IPR051810">
    <property type="entry name" value="Precorrin_MeTrfase"/>
</dbReference>
<accession>A0ABX1P5H6</accession>
<proteinExistence type="predicted"/>
<organism evidence="2 3">
    <name type="scientific">Brasilonema bromeliae SPC951</name>
    <dbReference type="NCBI Taxonomy" id="385972"/>
    <lineage>
        <taxon>Bacteria</taxon>
        <taxon>Bacillati</taxon>
        <taxon>Cyanobacteriota</taxon>
        <taxon>Cyanophyceae</taxon>
        <taxon>Nostocales</taxon>
        <taxon>Scytonemataceae</taxon>
        <taxon>Brasilonema</taxon>
        <taxon>Bromeliae group (in: Brasilonema)</taxon>
    </lineage>
</organism>
<dbReference type="RefSeq" id="WP_169154892.1">
    <property type="nucleotide sequence ID" value="NZ_CAWPJE010000012.1"/>
</dbReference>
<dbReference type="InterPro" id="IPR036518">
    <property type="entry name" value="CobE/GbiG_C_sf"/>
</dbReference>
<dbReference type="PANTHER" id="PTHR47036:SF1">
    <property type="entry name" value="COBALT-FACTOR III C(17)-METHYLTRANSFERASE-RELATED"/>
    <property type="match status" value="1"/>
</dbReference>
<dbReference type="Gene3D" id="3.30.420.180">
    <property type="entry name" value="CobE/GbiG C-terminal domain"/>
    <property type="match status" value="1"/>
</dbReference>
<name>A0ABX1P5H6_9CYAN</name>
<sequence length="176" mass="19071">MRQIINKVASNHRVLWVGIGCTRGTSRQLMERAIGQVFRENQLAESAIAGFATINSKSQELGLLELCQHQNLFLKTFPPDVLSQISVPNPSQVVGKKVRTCSVAEAAALCAASDFTCLESSQNKVITLELEVRLIVPKQIFSLEGLPGMVTIAVAQAPILDSYLTTNTEQLASSTT</sequence>
<dbReference type="EMBL" id="QMEB01000052">
    <property type="protein sequence ID" value="NMG19620.1"/>
    <property type="molecule type" value="Genomic_DNA"/>
</dbReference>
<dbReference type="SUPFAM" id="SSF159664">
    <property type="entry name" value="CobE/GbiG C-terminal domain-like"/>
    <property type="match status" value="1"/>
</dbReference>
<feature type="domain" description="CobE/GbiG C-terminal" evidence="1">
    <location>
        <begin position="15"/>
        <end position="155"/>
    </location>
</feature>
<dbReference type="Proteomes" id="UP000718564">
    <property type="component" value="Unassembled WGS sequence"/>
</dbReference>